<comment type="caution">
    <text evidence="1">The sequence shown here is derived from an EMBL/GenBank/DDBJ whole genome shotgun (WGS) entry which is preliminary data.</text>
</comment>
<organism evidence="1 2">
    <name type="scientific">Simplicispira metamorpha</name>
    <dbReference type="NCBI Taxonomy" id="80881"/>
    <lineage>
        <taxon>Bacteria</taxon>
        <taxon>Pseudomonadati</taxon>
        <taxon>Pseudomonadota</taxon>
        <taxon>Betaproteobacteria</taxon>
        <taxon>Burkholderiales</taxon>
        <taxon>Comamonadaceae</taxon>
        <taxon>Simplicispira</taxon>
    </lineage>
</organism>
<dbReference type="EMBL" id="SLXH01000005">
    <property type="protein sequence ID" value="TCP19474.1"/>
    <property type="molecule type" value="Genomic_DNA"/>
</dbReference>
<dbReference type="OrthoDB" id="9933831at2"/>
<protein>
    <recommendedName>
        <fullName evidence="3">Lipoprotein</fullName>
    </recommendedName>
</protein>
<evidence type="ECO:0000313" key="1">
    <source>
        <dbReference type="EMBL" id="TCP19474.1"/>
    </source>
</evidence>
<keyword evidence="2" id="KW-1185">Reference proteome</keyword>
<gene>
    <name evidence="1" type="ORF">EV674_105152</name>
</gene>
<evidence type="ECO:0000313" key="2">
    <source>
        <dbReference type="Proteomes" id="UP000295182"/>
    </source>
</evidence>
<proteinExistence type="predicted"/>
<sequence>MHMRTIRPEGLTPLALSITLALSLAACGGSGDEEPALVFQPGEVVTFAATLEDGSTQEDRYLVHGVTAEGDLLTDVAPTSVKTAKMSGGPHKRPPLALVALPLENGEQADAPRLAALRDFYKQLWQGIAERRNDGSDIAAEIGAFENDVGALYDDYQRSEFVRVKDYVAFYEQVGENPYFDAQESVEEELVFFFYLTGWRQGVWLQALQRQNLDWPRFLQLMAERHNTFADLLGKYQTWSQAGGIGMEAFIARYAAGSDFYPEAPGIARSGLKQAGISEASGAEKFFATNKSWGVRINSREQSSVAIVSSQDTNISHYHRVGEKKDICPTKLTISGRLGVAQAELEWKMKYTEEKHASLPGTFISSFGMEYFSAHGGERIVEVYDELGRPSKTSIGGVMSPALVKSLSVNLEIKDLKNIGTETAPRPGFTARVKVTPSVIFNSPWVRTCEVR</sequence>
<dbReference type="PROSITE" id="PS51257">
    <property type="entry name" value="PROKAR_LIPOPROTEIN"/>
    <property type="match status" value="1"/>
</dbReference>
<dbReference type="RefSeq" id="WP_119012198.1">
    <property type="nucleotide sequence ID" value="NZ_QXNC01000003.1"/>
</dbReference>
<name>A0A4R2NEC7_9BURK</name>
<accession>A0A4R2NEC7</accession>
<reference evidence="1 2" key="1">
    <citation type="submission" date="2019-03" db="EMBL/GenBank/DDBJ databases">
        <title>Genomic Encyclopedia of Type Strains, Phase IV (KMG-IV): sequencing the most valuable type-strain genomes for metagenomic binning, comparative biology and taxonomic classification.</title>
        <authorList>
            <person name="Goeker M."/>
        </authorList>
    </citation>
    <scope>NUCLEOTIDE SEQUENCE [LARGE SCALE GENOMIC DNA]</scope>
    <source>
        <strain evidence="1 2">DSM 1837</strain>
    </source>
</reference>
<dbReference type="AlphaFoldDB" id="A0A4R2NEC7"/>
<evidence type="ECO:0008006" key="3">
    <source>
        <dbReference type="Google" id="ProtNLM"/>
    </source>
</evidence>
<dbReference type="Proteomes" id="UP000295182">
    <property type="component" value="Unassembled WGS sequence"/>
</dbReference>